<dbReference type="RefSeq" id="WP_045175430.1">
    <property type="nucleotide sequence ID" value="NZ_CP139957.1"/>
</dbReference>
<sequence length="102" mass="11771">MSKKETEKSIKIFVQDVLKDRDAWTPAWEVKHHESATVYAKEFAEQLAYRMGIDLDNPIYAVTVENIMASLAEEFRTAGCKVIWEGDVIKIFRPLQQILKVV</sequence>
<evidence type="ECO:0008006" key="3">
    <source>
        <dbReference type="Google" id="ProtNLM"/>
    </source>
</evidence>
<proteinExistence type="predicted"/>
<gene>
    <name evidence="1" type="ORF">SOJ16_001988</name>
</gene>
<evidence type="ECO:0000313" key="2">
    <source>
        <dbReference type="Proteomes" id="UP001322744"/>
    </source>
</evidence>
<accession>A0ABZ0TXF3</accession>
<evidence type="ECO:0000313" key="1">
    <source>
        <dbReference type="EMBL" id="WPX08124.1"/>
    </source>
</evidence>
<name>A0ABZ0TXF3_9FIRM</name>
<dbReference type="Proteomes" id="UP001322744">
    <property type="component" value="Chromosome"/>
</dbReference>
<organism evidence="1 2">
    <name type="scientific">Anaerocellum danielii</name>
    <dbReference type="NCBI Taxonomy" id="1387557"/>
    <lineage>
        <taxon>Bacteria</taxon>
        <taxon>Bacillati</taxon>
        <taxon>Bacillota</taxon>
        <taxon>Bacillota incertae sedis</taxon>
        <taxon>Caldicellulosiruptorales</taxon>
        <taxon>Caldicellulosiruptoraceae</taxon>
        <taxon>Anaerocellum</taxon>
    </lineage>
</organism>
<dbReference type="EMBL" id="CP139957">
    <property type="protein sequence ID" value="WPX08124.1"/>
    <property type="molecule type" value="Genomic_DNA"/>
</dbReference>
<reference evidence="1 2" key="1">
    <citation type="submission" date="2023-12" db="EMBL/GenBank/DDBJ databases">
        <authorList>
            <person name="Manesh M.J.H."/>
            <person name="Bing R.G."/>
            <person name="Willard D.J."/>
            <person name="Kelly R.M."/>
        </authorList>
    </citation>
    <scope>NUCLEOTIDE SEQUENCE [LARGE SCALE GENOMIC DNA]</scope>
    <source>
        <strain evidence="1 2">DSM 8977</strain>
    </source>
</reference>
<keyword evidence="2" id="KW-1185">Reference proteome</keyword>
<protein>
    <recommendedName>
        <fullName evidence="3">Aminopeptidase</fullName>
    </recommendedName>
</protein>